<evidence type="ECO:0000259" key="1">
    <source>
        <dbReference type="Pfam" id="PF10020"/>
    </source>
</evidence>
<dbReference type="Proteomes" id="UP001165120">
    <property type="component" value="Unassembled WGS sequence"/>
</dbReference>
<dbReference type="AlphaFoldDB" id="A0A9W6SXA7"/>
<reference evidence="2" key="1">
    <citation type="submission" date="2023-04" db="EMBL/GenBank/DDBJ databases">
        <title>Candida boidinii NBRC 10035.</title>
        <authorList>
            <person name="Ichikawa N."/>
            <person name="Sato H."/>
            <person name="Tonouchi N."/>
        </authorList>
    </citation>
    <scope>NUCLEOTIDE SEQUENCE</scope>
    <source>
        <strain evidence="2">NBRC 10035</strain>
    </source>
</reference>
<comment type="caution">
    <text evidence="2">The sequence shown here is derived from an EMBL/GenBank/DDBJ whole genome shotgun (WGS) entry which is preliminary data.</text>
</comment>
<accession>A0A9W6SXA7</accession>
<evidence type="ECO:0000313" key="3">
    <source>
        <dbReference type="Proteomes" id="UP001165120"/>
    </source>
</evidence>
<dbReference type="EMBL" id="BSXN01000045">
    <property type="protein sequence ID" value="GME66817.1"/>
    <property type="molecule type" value="Genomic_DNA"/>
</dbReference>
<organism evidence="2 3">
    <name type="scientific">Candida boidinii</name>
    <name type="common">Yeast</name>
    <dbReference type="NCBI Taxonomy" id="5477"/>
    <lineage>
        <taxon>Eukaryota</taxon>
        <taxon>Fungi</taxon>
        <taxon>Dikarya</taxon>
        <taxon>Ascomycota</taxon>
        <taxon>Saccharomycotina</taxon>
        <taxon>Pichiomycetes</taxon>
        <taxon>Pichiales</taxon>
        <taxon>Pichiaceae</taxon>
        <taxon>Ogataea</taxon>
        <taxon>Ogataea/Candida clade</taxon>
    </lineage>
</organism>
<feature type="domain" description="DUF2262" evidence="1">
    <location>
        <begin position="182"/>
        <end position="331"/>
    </location>
</feature>
<proteinExistence type="predicted"/>
<gene>
    <name evidence="2" type="ORF">Cboi02_000025800</name>
</gene>
<name>A0A9W6SXA7_CANBO</name>
<dbReference type="InterPro" id="IPR019260">
    <property type="entry name" value="DUF2262"/>
</dbReference>
<sequence length="337" mass="39413">MKEDKFVDDGICHTTQVRKEDLVVVEEKSVYADGNGNVDKESENKLIHFIISESGISAWKIQNDELWTVSINIIAWKEVFENDNNNIKNNISNSNNNGNQGMSTKNIRIRKTVMHSDYIKILRLIKKDKVNAIHIKLINNDSNDEFKGQLIDVYEYEYTDEEVDKELNQFLEEYKRPIVFTDESLGCLFEYDKEIECYNGKIDWIKQGEKIGITLNIPIDKYQEFKMKIDQIIDNKIEWKSKYEKNIIDDLLELKNKEWIDEDDILDSDCENNGENIKLREIGEKEFLHRIKLTNISINFDLTIEFWFDDGDLFFGHAICCYGDLKDGSISSSEILG</sequence>
<keyword evidence="3" id="KW-1185">Reference proteome</keyword>
<protein>
    <submittedName>
        <fullName evidence="2">Unnamed protein product</fullName>
    </submittedName>
</protein>
<evidence type="ECO:0000313" key="2">
    <source>
        <dbReference type="EMBL" id="GME66817.1"/>
    </source>
</evidence>
<dbReference type="Pfam" id="PF10020">
    <property type="entry name" value="DUF2262"/>
    <property type="match status" value="1"/>
</dbReference>